<feature type="compositionally biased region" description="Polar residues" evidence="1">
    <location>
        <begin position="1"/>
        <end position="12"/>
    </location>
</feature>
<dbReference type="AlphaFoldDB" id="A0A256JH01"/>
<evidence type="ECO:0000256" key="1">
    <source>
        <dbReference type="SAM" id="MobiDB-lite"/>
    </source>
</evidence>
<sequence>MSRSDTGPIQDGSNDRGSTDAEILDSDESGFSTDHIPAPAPHVDGGPPRAYDLFGRFQLDAGGDAWVSAKYPVDVAEVA</sequence>
<proteinExistence type="predicted"/>
<dbReference type="RefSeq" id="WP_094583451.1">
    <property type="nucleotide sequence ID" value="NZ_NHPB01000099.1"/>
</dbReference>
<accession>A0A256JH01</accession>
<dbReference type="Proteomes" id="UP000216758">
    <property type="component" value="Unassembled WGS sequence"/>
</dbReference>
<gene>
    <name evidence="2" type="ORF">DJ78_14515</name>
</gene>
<name>A0A256JH01_HALEZ</name>
<dbReference type="OrthoDB" id="327139at2157"/>
<protein>
    <submittedName>
        <fullName evidence="2">Uncharacterized protein</fullName>
    </submittedName>
</protein>
<comment type="caution">
    <text evidence="2">The sequence shown here is derived from an EMBL/GenBank/DDBJ whole genome shotgun (WGS) entry which is preliminary data.</text>
</comment>
<evidence type="ECO:0000313" key="3">
    <source>
        <dbReference type="Proteomes" id="UP000216758"/>
    </source>
</evidence>
<organism evidence="2 3">
    <name type="scientific">Halorubrum ezzemoulense</name>
    <name type="common">Halorubrum chaoviator</name>
    <dbReference type="NCBI Taxonomy" id="337243"/>
    <lineage>
        <taxon>Archaea</taxon>
        <taxon>Methanobacteriati</taxon>
        <taxon>Methanobacteriota</taxon>
        <taxon>Stenosarchaea group</taxon>
        <taxon>Halobacteria</taxon>
        <taxon>Halobacteriales</taxon>
        <taxon>Haloferacaceae</taxon>
        <taxon>Halorubrum</taxon>
    </lineage>
</organism>
<reference evidence="2 3" key="1">
    <citation type="journal article" date="2014" name="Front. Microbiol.">
        <title>Population and genomic analysis of the genus Halorubrum.</title>
        <authorList>
            <person name="Fullmer M.S."/>
            <person name="Soucy S.M."/>
            <person name="Swithers K.S."/>
            <person name="Makkay A.M."/>
            <person name="Wheeler R."/>
            <person name="Ventosa A."/>
            <person name="Gogarten J.P."/>
            <person name="Papke R.T."/>
        </authorList>
    </citation>
    <scope>NUCLEOTIDE SEQUENCE [LARGE SCALE GENOMIC DNA]</scope>
    <source>
        <strain evidence="2 3">G37</strain>
    </source>
</reference>
<dbReference type="EMBL" id="NHPB01000099">
    <property type="protein sequence ID" value="OYR68148.1"/>
    <property type="molecule type" value="Genomic_DNA"/>
</dbReference>
<feature type="region of interest" description="Disordered" evidence="1">
    <location>
        <begin position="1"/>
        <end position="47"/>
    </location>
</feature>
<evidence type="ECO:0000313" key="2">
    <source>
        <dbReference type="EMBL" id="OYR68148.1"/>
    </source>
</evidence>